<evidence type="ECO:0000313" key="3">
    <source>
        <dbReference type="Proteomes" id="UP001176961"/>
    </source>
</evidence>
<dbReference type="Proteomes" id="UP001176961">
    <property type="component" value="Unassembled WGS sequence"/>
</dbReference>
<proteinExistence type="predicted"/>
<feature type="signal peptide" evidence="1">
    <location>
        <begin position="1"/>
        <end position="23"/>
    </location>
</feature>
<sequence length="115" mass="12762">MLLSAFSILVVVLPLHTNSQSLAQTSYALDVDTLTTQSAFMCMRINKYQVVFIRGYSPDGNGGYDINVAENVRNAFNAGLGTCRDIISPYLMPRHASTVYWTRHPAYDTVAVVRV</sequence>
<evidence type="ECO:0000313" key="2">
    <source>
        <dbReference type="EMBL" id="CAJ0607977.1"/>
    </source>
</evidence>
<evidence type="ECO:0000256" key="1">
    <source>
        <dbReference type="SAM" id="SignalP"/>
    </source>
</evidence>
<organism evidence="2 3">
    <name type="scientific">Cylicocyclus nassatus</name>
    <name type="common">Nematode worm</name>
    <dbReference type="NCBI Taxonomy" id="53992"/>
    <lineage>
        <taxon>Eukaryota</taxon>
        <taxon>Metazoa</taxon>
        <taxon>Ecdysozoa</taxon>
        <taxon>Nematoda</taxon>
        <taxon>Chromadorea</taxon>
        <taxon>Rhabditida</taxon>
        <taxon>Rhabditina</taxon>
        <taxon>Rhabditomorpha</taxon>
        <taxon>Strongyloidea</taxon>
        <taxon>Strongylidae</taxon>
        <taxon>Cylicocyclus</taxon>
    </lineage>
</organism>
<gene>
    <name evidence="2" type="ORF">CYNAS_LOCUS19960</name>
</gene>
<dbReference type="EMBL" id="CATQJL010000316">
    <property type="protein sequence ID" value="CAJ0607977.1"/>
    <property type="molecule type" value="Genomic_DNA"/>
</dbReference>
<name>A0AA36HD44_CYLNA</name>
<protein>
    <submittedName>
        <fullName evidence="2">Uncharacterized protein</fullName>
    </submittedName>
</protein>
<reference evidence="2" key="1">
    <citation type="submission" date="2023-07" db="EMBL/GenBank/DDBJ databases">
        <authorList>
            <consortium name="CYATHOMIX"/>
        </authorList>
    </citation>
    <scope>NUCLEOTIDE SEQUENCE</scope>
    <source>
        <strain evidence="2">N/A</strain>
    </source>
</reference>
<keyword evidence="1" id="KW-0732">Signal</keyword>
<accession>A0AA36HD44</accession>
<comment type="caution">
    <text evidence="2">The sequence shown here is derived from an EMBL/GenBank/DDBJ whole genome shotgun (WGS) entry which is preliminary data.</text>
</comment>
<feature type="chain" id="PRO_5041436949" evidence="1">
    <location>
        <begin position="24"/>
        <end position="115"/>
    </location>
</feature>
<keyword evidence="3" id="KW-1185">Reference proteome</keyword>
<dbReference type="AlphaFoldDB" id="A0AA36HD44"/>